<evidence type="ECO:0000313" key="3">
    <source>
        <dbReference type="Proteomes" id="UP000245712"/>
    </source>
</evidence>
<dbReference type="PANTHER" id="PTHR43283">
    <property type="entry name" value="BETA-LACTAMASE-RELATED"/>
    <property type="match status" value="1"/>
</dbReference>
<dbReference type="Gene3D" id="3.40.710.10">
    <property type="entry name" value="DD-peptidase/beta-lactamase superfamily"/>
    <property type="match status" value="1"/>
</dbReference>
<dbReference type="EMBL" id="QEOB01000041">
    <property type="protein sequence ID" value="PVX61345.1"/>
    <property type="molecule type" value="Genomic_DNA"/>
</dbReference>
<keyword evidence="3" id="KW-1185">Reference proteome</keyword>
<comment type="caution">
    <text evidence="2">The sequence shown here is derived from an EMBL/GenBank/DDBJ whole genome shotgun (WGS) entry which is preliminary data.</text>
</comment>
<dbReference type="RefSeq" id="WP_116614935.1">
    <property type="nucleotide sequence ID" value="NZ_QEOB01000041.1"/>
</dbReference>
<accession>A0ABX5K946</accession>
<evidence type="ECO:0000259" key="1">
    <source>
        <dbReference type="Pfam" id="PF00144"/>
    </source>
</evidence>
<dbReference type="SUPFAM" id="SSF56601">
    <property type="entry name" value="beta-lactamase/transpeptidase-like"/>
    <property type="match status" value="1"/>
</dbReference>
<protein>
    <submittedName>
        <fullName evidence="2">CubicO group peptidase (Beta-lactamase class C family)</fullName>
    </submittedName>
</protein>
<dbReference type="Pfam" id="PF00144">
    <property type="entry name" value="Beta-lactamase"/>
    <property type="match status" value="1"/>
</dbReference>
<evidence type="ECO:0000313" key="2">
    <source>
        <dbReference type="EMBL" id="PVX61345.1"/>
    </source>
</evidence>
<gene>
    <name evidence="2" type="ORF">C7402_14157</name>
</gene>
<organism evidence="2 3">
    <name type="scientific">Paraburkholderia unamae</name>
    <dbReference type="NCBI Taxonomy" id="219649"/>
    <lineage>
        <taxon>Bacteria</taxon>
        <taxon>Pseudomonadati</taxon>
        <taxon>Pseudomonadota</taxon>
        <taxon>Betaproteobacteria</taxon>
        <taxon>Burkholderiales</taxon>
        <taxon>Burkholderiaceae</taxon>
        <taxon>Paraburkholderia</taxon>
    </lineage>
</organism>
<dbReference type="InterPro" id="IPR050789">
    <property type="entry name" value="Diverse_Enzym_Activities"/>
</dbReference>
<reference evidence="2 3" key="1">
    <citation type="submission" date="2018-05" db="EMBL/GenBank/DDBJ databases">
        <title>Genomic Encyclopedia of Type Strains, Phase IV (KMG-V): Genome sequencing to study the core and pangenomes of soil and plant-associated prokaryotes.</title>
        <authorList>
            <person name="Whitman W."/>
        </authorList>
    </citation>
    <scope>NUCLEOTIDE SEQUENCE [LARGE SCALE GENOMIC DNA]</scope>
    <source>
        <strain evidence="2 3">SCZa-39</strain>
    </source>
</reference>
<proteinExistence type="predicted"/>
<dbReference type="PANTHER" id="PTHR43283:SF7">
    <property type="entry name" value="BETA-LACTAMASE-RELATED DOMAIN-CONTAINING PROTEIN"/>
    <property type="match status" value="1"/>
</dbReference>
<sequence length="506" mass="55182">MNQDTVKGALERRRPSEAGVNAARVERFLDAAAAAGLELHHFMMVRRDAVIAEGAWRPYARGSRHMQHSATKSWTAAAMGVAVGDGLVALDDRVIDYFPEHLPATVSANLAAMTVRDLLTMRTGHRVGISGGEWRGRNESWVRLFLEVPVEDAPGGNFMYCSGTSYMLSAIVSKASGKTAHELLDARVFAPLGMHSVTWDVSPEGYNTGGNGLSCSPEDMAKFGLLHLRGGLWQGQRVLPEAWVRDATRNQVDVAWIGSLAGMCFSRDGRAEPDASQRRPGYGYQWWMTEDGGFLASGFFGQRCYVFPALDLVLVFNAALSIDDKALKPLIWEHLLPAVDDIVHDGQADDALCARLTALSLPGLPAGLPTSALAQAVNGRLWLAEPNDDGIVSIALAFEHDRCTFNYVDARGEHTIVAGIGQQIRGTTTMTGNKLHHEYQPDTLSVVAQGVWTTPERFDMRWCFDETTFCDRVACTFENGALRFERGVNTNSGARVRPGVQCVAAS</sequence>
<dbReference type="InterPro" id="IPR012338">
    <property type="entry name" value="Beta-lactam/transpept-like"/>
</dbReference>
<name>A0ABX5K946_9BURK</name>
<dbReference type="InterPro" id="IPR001466">
    <property type="entry name" value="Beta-lactam-related"/>
</dbReference>
<feature type="domain" description="Beta-lactamase-related" evidence="1">
    <location>
        <begin position="42"/>
        <end position="317"/>
    </location>
</feature>
<dbReference type="Proteomes" id="UP000245712">
    <property type="component" value="Unassembled WGS sequence"/>
</dbReference>